<feature type="domain" description="Late embryogenesis abundant protein LEA-2 subgroup" evidence="7">
    <location>
        <begin position="160"/>
        <end position="253"/>
    </location>
</feature>
<dbReference type="GO" id="GO:0098542">
    <property type="term" value="P:defense response to other organism"/>
    <property type="evidence" value="ECO:0007669"/>
    <property type="project" value="InterPro"/>
</dbReference>
<accession>A0A5E4EXX6</accession>
<dbReference type="PANTHER" id="PTHR31234:SF72">
    <property type="entry name" value="NDR1_HIN1-LIKE PROTEIN 6"/>
    <property type="match status" value="1"/>
</dbReference>
<keyword evidence="4 6" id="KW-0472">Membrane</keyword>
<feature type="compositionally biased region" description="Basic and acidic residues" evidence="5">
    <location>
        <begin position="1"/>
        <end position="11"/>
    </location>
</feature>
<protein>
    <submittedName>
        <fullName evidence="8">PREDICTED: YLS9</fullName>
    </submittedName>
</protein>
<evidence type="ECO:0000256" key="4">
    <source>
        <dbReference type="ARBA" id="ARBA00023136"/>
    </source>
</evidence>
<dbReference type="Proteomes" id="UP000327085">
    <property type="component" value="Chromosome 5"/>
</dbReference>
<evidence type="ECO:0000256" key="3">
    <source>
        <dbReference type="ARBA" id="ARBA00022989"/>
    </source>
</evidence>
<name>A0A5E4EXX6_PRUDU</name>
<evidence type="ECO:0000256" key="5">
    <source>
        <dbReference type="SAM" id="MobiDB-lite"/>
    </source>
</evidence>
<reference evidence="9" key="1">
    <citation type="journal article" date="2020" name="Plant J.">
        <title>Transposons played a major role in the diversification between the closely related almond and peach genomes: results from the almond genome sequence.</title>
        <authorList>
            <person name="Alioto T."/>
            <person name="Alexiou K.G."/>
            <person name="Bardil A."/>
            <person name="Barteri F."/>
            <person name="Castanera R."/>
            <person name="Cruz F."/>
            <person name="Dhingra A."/>
            <person name="Duval H."/>
            <person name="Fernandez I Marti A."/>
            <person name="Frias L."/>
            <person name="Galan B."/>
            <person name="Garcia J.L."/>
            <person name="Howad W."/>
            <person name="Gomez-Garrido J."/>
            <person name="Gut M."/>
            <person name="Julca I."/>
            <person name="Morata J."/>
            <person name="Puigdomenech P."/>
            <person name="Ribeca P."/>
            <person name="Rubio Cabetas M.J."/>
            <person name="Vlasova A."/>
            <person name="Wirthensohn M."/>
            <person name="Garcia-Mas J."/>
            <person name="Gabaldon T."/>
            <person name="Casacuberta J.M."/>
            <person name="Arus P."/>
        </authorList>
    </citation>
    <scope>NUCLEOTIDE SEQUENCE [LARGE SCALE GENOMIC DNA]</scope>
    <source>
        <strain evidence="9">cv. Texas</strain>
    </source>
</reference>
<evidence type="ECO:0000256" key="2">
    <source>
        <dbReference type="ARBA" id="ARBA00022692"/>
    </source>
</evidence>
<dbReference type="AlphaFoldDB" id="A0A5E4EXX6"/>
<evidence type="ECO:0000256" key="6">
    <source>
        <dbReference type="SAM" id="Phobius"/>
    </source>
</evidence>
<proteinExistence type="predicted"/>
<gene>
    <name evidence="8" type="ORF">ALMOND_2B024715</name>
</gene>
<keyword evidence="3 6" id="KW-1133">Transmembrane helix</keyword>
<comment type="subcellular location">
    <subcellularLocation>
        <location evidence="1">Membrane</location>
        <topology evidence="1">Single-pass membrane protein</topology>
    </subcellularLocation>
</comment>
<dbReference type="InterPro" id="IPR004864">
    <property type="entry name" value="LEA_2"/>
</dbReference>
<feature type="region of interest" description="Disordered" evidence="5">
    <location>
        <begin position="1"/>
        <end position="64"/>
    </location>
</feature>
<evidence type="ECO:0000256" key="1">
    <source>
        <dbReference type="ARBA" id="ARBA00004167"/>
    </source>
</evidence>
<dbReference type="OMA" id="YQGHQNK"/>
<evidence type="ECO:0000259" key="7">
    <source>
        <dbReference type="Pfam" id="PF03168"/>
    </source>
</evidence>
<dbReference type="InterPro" id="IPR044839">
    <property type="entry name" value="NDR1-like"/>
</dbReference>
<dbReference type="InParanoid" id="A0A5E4EXX6"/>
<organism evidence="8 9">
    <name type="scientific">Prunus dulcis</name>
    <name type="common">Almond</name>
    <name type="synonym">Amygdalus dulcis</name>
    <dbReference type="NCBI Taxonomy" id="3755"/>
    <lineage>
        <taxon>Eukaryota</taxon>
        <taxon>Viridiplantae</taxon>
        <taxon>Streptophyta</taxon>
        <taxon>Embryophyta</taxon>
        <taxon>Tracheophyta</taxon>
        <taxon>Spermatophyta</taxon>
        <taxon>Magnoliopsida</taxon>
        <taxon>eudicotyledons</taxon>
        <taxon>Gunneridae</taxon>
        <taxon>Pentapetalae</taxon>
        <taxon>rosids</taxon>
        <taxon>fabids</taxon>
        <taxon>Rosales</taxon>
        <taxon>Rosaceae</taxon>
        <taxon>Amygdaloideae</taxon>
        <taxon>Amygdaleae</taxon>
        <taxon>Prunus</taxon>
    </lineage>
</organism>
<evidence type="ECO:0000313" key="9">
    <source>
        <dbReference type="Proteomes" id="UP000327085"/>
    </source>
</evidence>
<evidence type="ECO:0000313" key="8">
    <source>
        <dbReference type="EMBL" id="VVA19659.1"/>
    </source>
</evidence>
<keyword evidence="2 6" id="KW-0812">Transmembrane</keyword>
<feature type="transmembrane region" description="Helical" evidence="6">
    <location>
        <begin position="106"/>
        <end position="127"/>
    </location>
</feature>
<dbReference type="GO" id="GO:0005886">
    <property type="term" value="C:plasma membrane"/>
    <property type="evidence" value="ECO:0007669"/>
    <property type="project" value="TreeGrafter"/>
</dbReference>
<dbReference type="Pfam" id="PF03168">
    <property type="entry name" value="LEA_2"/>
    <property type="match status" value="1"/>
</dbReference>
<dbReference type="PANTHER" id="PTHR31234">
    <property type="entry name" value="LATE EMBRYOGENESIS ABUNDANT (LEA) HYDROXYPROLINE-RICH GLYCOPROTEIN FAMILY"/>
    <property type="match status" value="1"/>
</dbReference>
<feature type="compositionally biased region" description="Basic and acidic residues" evidence="5">
    <location>
        <begin position="44"/>
        <end position="64"/>
    </location>
</feature>
<dbReference type="EMBL" id="CABIKO010000037">
    <property type="protein sequence ID" value="VVA19659.1"/>
    <property type="molecule type" value="Genomic_DNA"/>
</dbReference>
<sequence>MGDHQRVHPAGDVEAPPTTVSVPPAVPQPQGHRHSSSVTTTTTTEKEKFDKDQKEEIDQQEHHPLQIQARSSLPVNIHAKKPPTNLKRSTSTCSCTCWSRCMYCTIGILVFVFIIIGATAGLLYLIFHPKLPNYSVDSLKISDLRLNLDITLYAKFDVKITANNPNKKIGIHYEQGGRLSVWYTNMKLCQGTLPKFYQGHQNKTLLNVALTGQTQYGNTLMNALQQQQQTGRIPLDLKVDAPVAIQLGTLKLRKVRILGECLLVVDSLTANNLISIKANNCRFRLKL</sequence>
<dbReference type="Gramene" id="VVA19659">
    <property type="protein sequence ID" value="VVA19659"/>
    <property type="gene ID" value="Prudul26B024715"/>
</dbReference>